<dbReference type="RefSeq" id="WP_286213064.1">
    <property type="nucleotide sequence ID" value="NZ_AP027452.1"/>
</dbReference>
<proteinExistence type="predicted"/>
<reference evidence="2" key="1">
    <citation type="submission" date="2023-03" db="EMBL/GenBank/DDBJ databases">
        <title>Draft genome sequence of a Mycolicibacterium mageritense strain H4_3_1 isolated from a hybrid biological-inorganic system reactor.</title>
        <authorList>
            <person name="Feng X."/>
            <person name="Kazama D."/>
            <person name="Sato K."/>
            <person name="Kobayashi H."/>
        </authorList>
    </citation>
    <scope>NUCLEOTIDE SEQUENCE</scope>
    <source>
        <strain evidence="2">H4_3_1</strain>
    </source>
</reference>
<accession>A0AAI8TNW5</accession>
<dbReference type="Proteomes" id="UP001241092">
    <property type="component" value="Chromosome"/>
</dbReference>
<feature type="compositionally biased region" description="Basic and acidic residues" evidence="1">
    <location>
        <begin position="206"/>
        <end position="244"/>
    </location>
</feature>
<dbReference type="Pfam" id="PF10824">
    <property type="entry name" value="T7SS_ESX_EspC"/>
    <property type="match status" value="1"/>
</dbReference>
<feature type="region of interest" description="Disordered" evidence="1">
    <location>
        <begin position="1"/>
        <end position="58"/>
    </location>
</feature>
<feature type="region of interest" description="Disordered" evidence="1">
    <location>
        <begin position="189"/>
        <end position="271"/>
    </location>
</feature>
<evidence type="ECO:0000256" key="1">
    <source>
        <dbReference type="SAM" id="MobiDB-lite"/>
    </source>
</evidence>
<evidence type="ECO:0000313" key="3">
    <source>
        <dbReference type="Proteomes" id="UP001241092"/>
    </source>
</evidence>
<name>A0AAI8TNW5_MYCME</name>
<evidence type="ECO:0008006" key="4">
    <source>
        <dbReference type="Google" id="ProtNLM"/>
    </source>
</evidence>
<feature type="compositionally biased region" description="Low complexity" evidence="1">
    <location>
        <begin position="47"/>
        <end position="58"/>
    </location>
</feature>
<organism evidence="2 3">
    <name type="scientific">Mycolicibacterium mageritense</name>
    <name type="common">Mycobacterium mageritense</name>
    <dbReference type="NCBI Taxonomy" id="53462"/>
    <lineage>
        <taxon>Bacteria</taxon>
        <taxon>Bacillati</taxon>
        <taxon>Actinomycetota</taxon>
        <taxon>Actinomycetes</taxon>
        <taxon>Mycobacteriales</taxon>
        <taxon>Mycobacteriaceae</taxon>
        <taxon>Mycolicibacterium</taxon>
    </lineage>
</organism>
<dbReference type="GO" id="GO:0009306">
    <property type="term" value="P:protein secretion"/>
    <property type="evidence" value="ECO:0007669"/>
    <property type="project" value="InterPro"/>
</dbReference>
<dbReference type="EMBL" id="AP027452">
    <property type="protein sequence ID" value="BDY26265.1"/>
    <property type="molecule type" value="Genomic_DNA"/>
</dbReference>
<sequence>MTGTYQFSPDANREWAQPHQDASNTLTESNAVAPPSLQSTQGPISFAADNATSSAGAARSNAFRATAANSQQMGELLNQAAQAYERGDIEAAQRLRAQADQLDGTAAKPAGTGGGQAAGQLMGQFGQLAGQAMQGVTQPVQGVTQPVQGAMQGLSQLPQQLFQGVQGIVEAATQGGGAAAEAAAGADAGADATAKGEVPDGAGGKGDGERAPVDAVSARDDERRDPPDKQDDDRQDDDKPHEARQLGNRAETTMAPKSDQDRGPTAPTRSM</sequence>
<feature type="compositionally biased region" description="Polar residues" evidence="1">
    <location>
        <begin position="20"/>
        <end position="43"/>
    </location>
</feature>
<dbReference type="InterPro" id="IPR022536">
    <property type="entry name" value="EspC"/>
</dbReference>
<evidence type="ECO:0000313" key="2">
    <source>
        <dbReference type="EMBL" id="BDY26265.1"/>
    </source>
</evidence>
<gene>
    <name evidence="2" type="ORF">hbim_00176</name>
</gene>
<protein>
    <recommendedName>
        <fullName evidence="4">ESX-1 secretion-associated protein</fullName>
    </recommendedName>
</protein>
<dbReference type="AlphaFoldDB" id="A0AAI8TNW5"/>